<gene>
    <name evidence="3" type="ORF">ACG01O_14015</name>
</gene>
<feature type="domain" description="Solute-binding protein family 3/N-terminal" evidence="2">
    <location>
        <begin position="35"/>
        <end position="252"/>
    </location>
</feature>
<keyword evidence="1" id="KW-0732">Signal</keyword>
<dbReference type="Pfam" id="PF00497">
    <property type="entry name" value="SBP_bac_3"/>
    <property type="match status" value="1"/>
</dbReference>
<dbReference type="InterPro" id="IPR001638">
    <property type="entry name" value="Solute-binding_3/MltF_N"/>
</dbReference>
<sequence length="258" mass="28566">MRLRSCLTLPLAGLASTLCMAAQAASFTACAEPADGPPWLYRDASRANGLASFTADFWPVLFQAQGHSLTLRGDLPFKRCLRAVAAGEVDFVLGAYRDEERARELAFSEPLRTLTPQVFFRQDHPLHIQARADLRQWRGCGMNGSSYAHYGLNPGDLDQGARSYRTLIEKLMVGRCDYFVEELEVIERLDHGRQRLLETPGLAHGPVPDVPRPSLHLAARLGSPAAAEMPALNAAYAQSMKSGELLKVWRRYAPTLPY</sequence>
<evidence type="ECO:0000313" key="3">
    <source>
        <dbReference type="EMBL" id="MFG6467737.1"/>
    </source>
</evidence>
<organism evidence="3 4">
    <name type="scientific">Pelomonas baiyunensis</name>
    <dbReference type="NCBI Taxonomy" id="3299026"/>
    <lineage>
        <taxon>Bacteria</taxon>
        <taxon>Pseudomonadati</taxon>
        <taxon>Pseudomonadota</taxon>
        <taxon>Betaproteobacteria</taxon>
        <taxon>Burkholderiales</taxon>
        <taxon>Sphaerotilaceae</taxon>
        <taxon>Roseateles</taxon>
    </lineage>
</organism>
<dbReference type="PROSITE" id="PS51257">
    <property type="entry name" value="PROKAR_LIPOPROTEIN"/>
    <property type="match status" value="1"/>
</dbReference>
<dbReference type="SUPFAM" id="SSF53850">
    <property type="entry name" value="Periplasmic binding protein-like II"/>
    <property type="match status" value="1"/>
</dbReference>
<evidence type="ECO:0000313" key="4">
    <source>
        <dbReference type="Proteomes" id="UP001606303"/>
    </source>
</evidence>
<evidence type="ECO:0000256" key="1">
    <source>
        <dbReference type="SAM" id="SignalP"/>
    </source>
</evidence>
<comment type="caution">
    <text evidence="3">The sequence shown here is derived from an EMBL/GenBank/DDBJ whole genome shotgun (WGS) entry which is preliminary data.</text>
</comment>
<dbReference type="Proteomes" id="UP001606303">
    <property type="component" value="Unassembled WGS sequence"/>
</dbReference>
<feature type="signal peptide" evidence="1">
    <location>
        <begin position="1"/>
        <end position="21"/>
    </location>
</feature>
<reference evidence="3 4" key="1">
    <citation type="submission" date="2024-08" db="EMBL/GenBank/DDBJ databases">
        <authorList>
            <person name="Lu H."/>
        </authorList>
    </citation>
    <scope>NUCLEOTIDE SEQUENCE [LARGE SCALE GENOMIC DNA]</scope>
    <source>
        <strain evidence="3 4">BYS87W</strain>
    </source>
</reference>
<keyword evidence="4" id="KW-1185">Reference proteome</keyword>
<dbReference type="Gene3D" id="3.40.190.10">
    <property type="entry name" value="Periplasmic binding protein-like II"/>
    <property type="match status" value="2"/>
</dbReference>
<proteinExistence type="predicted"/>
<name>A0ABW7H0H8_9BURK</name>
<protein>
    <submittedName>
        <fullName evidence="3">Substrate-binding periplasmic protein</fullName>
    </submittedName>
</protein>
<dbReference type="EMBL" id="JBIGIB010000003">
    <property type="protein sequence ID" value="MFG6467737.1"/>
    <property type="molecule type" value="Genomic_DNA"/>
</dbReference>
<evidence type="ECO:0000259" key="2">
    <source>
        <dbReference type="Pfam" id="PF00497"/>
    </source>
</evidence>
<accession>A0ABW7H0H8</accession>
<dbReference type="RefSeq" id="WP_394385593.1">
    <property type="nucleotide sequence ID" value="NZ_JBIGIB010000003.1"/>
</dbReference>
<feature type="chain" id="PRO_5045341067" evidence="1">
    <location>
        <begin position="22"/>
        <end position="258"/>
    </location>
</feature>